<organism evidence="7 8">
    <name type="scientific">Escallonia rubra</name>
    <dbReference type="NCBI Taxonomy" id="112253"/>
    <lineage>
        <taxon>Eukaryota</taxon>
        <taxon>Viridiplantae</taxon>
        <taxon>Streptophyta</taxon>
        <taxon>Embryophyta</taxon>
        <taxon>Tracheophyta</taxon>
        <taxon>Spermatophyta</taxon>
        <taxon>Magnoliopsida</taxon>
        <taxon>eudicotyledons</taxon>
        <taxon>Gunneridae</taxon>
        <taxon>Pentapetalae</taxon>
        <taxon>asterids</taxon>
        <taxon>campanulids</taxon>
        <taxon>Escalloniales</taxon>
        <taxon>Escalloniaceae</taxon>
        <taxon>Escallonia</taxon>
    </lineage>
</organism>
<protein>
    <recommendedName>
        <fullName evidence="6">SBP-type domain-containing protein</fullName>
    </recommendedName>
</protein>
<dbReference type="PANTHER" id="PTHR31251:SF169">
    <property type="entry name" value="SQUAMOSA PROMOTER-BINDING-LIKE PROTEIN 8"/>
    <property type="match status" value="1"/>
</dbReference>
<dbReference type="SUPFAM" id="SSF103612">
    <property type="entry name" value="SBT domain"/>
    <property type="match status" value="1"/>
</dbReference>
<dbReference type="GO" id="GO:0003677">
    <property type="term" value="F:DNA binding"/>
    <property type="evidence" value="ECO:0007669"/>
    <property type="project" value="InterPro"/>
</dbReference>
<evidence type="ECO:0000313" key="7">
    <source>
        <dbReference type="EMBL" id="KAK2966861.1"/>
    </source>
</evidence>
<evidence type="ECO:0000256" key="4">
    <source>
        <dbReference type="PROSITE-ProRule" id="PRU00470"/>
    </source>
</evidence>
<evidence type="ECO:0000313" key="8">
    <source>
        <dbReference type="Proteomes" id="UP001187471"/>
    </source>
</evidence>
<dbReference type="GO" id="GO:0008270">
    <property type="term" value="F:zinc ion binding"/>
    <property type="evidence" value="ECO:0007669"/>
    <property type="project" value="UniProtKB-KW"/>
</dbReference>
<comment type="caution">
    <text evidence="7">The sequence shown here is derived from an EMBL/GenBank/DDBJ whole genome shotgun (WGS) entry which is preliminary data.</text>
</comment>
<dbReference type="Pfam" id="PF03110">
    <property type="entry name" value="SBP"/>
    <property type="match status" value="1"/>
</dbReference>
<feature type="compositionally biased region" description="Acidic residues" evidence="5">
    <location>
        <begin position="11"/>
        <end position="44"/>
    </location>
</feature>
<dbReference type="GO" id="GO:0005634">
    <property type="term" value="C:nucleus"/>
    <property type="evidence" value="ECO:0007669"/>
    <property type="project" value="InterPro"/>
</dbReference>
<keyword evidence="3" id="KW-0862">Zinc</keyword>
<feature type="domain" description="SBP-type" evidence="6">
    <location>
        <begin position="187"/>
        <end position="265"/>
    </location>
</feature>
<keyword evidence="2 4" id="KW-0863">Zinc-finger</keyword>
<dbReference type="InterPro" id="IPR036893">
    <property type="entry name" value="SBP_sf"/>
</dbReference>
<dbReference type="EMBL" id="JAVXUO010003085">
    <property type="protein sequence ID" value="KAK2966861.1"/>
    <property type="molecule type" value="Genomic_DNA"/>
</dbReference>
<accession>A0AA88QLF8</accession>
<feature type="compositionally biased region" description="Basic and acidic residues" evidence="5">
    <location>
        <begin position="1"/>
        <end position="10"/>
    </location>
</feature>
<feature type="region of interest" description="Disordered" evidence="5">
    <location>
        <begin position="1"/>
        <end position="58"/>
    </location>
</feature>
<dbReference type="PROSITE" id="PS51141">
    <property type="entry name" value="ZF_SBP"/>
    <property type="match status" value="1"/>
</dbReference>
<dbReference type="InterPro" id="IPR004333">
    <property type="entry name" value="SBP_dom"/>
</dbReference>
<keyword evidence="8" id="KW-1185">Reference proteome</keyword>
<sequence length="301" mass="33681">MEEIKHNYREESEEDFEENDGVQAQPDEEEGDHFGEEDECESDIDGGGKEEEKETVEEARYPKKRVMIRVYREGMTRVAPPNPPVASMASYNDDNNHCPSLCPRPVGNPLQSDKDSHYRPSICRRRFGVPLVSNNNSTKGLYPTSLYSKLVDVPSASNSFNHHPIGFCPRLVGVRSASSKSSDNNGDLCCQVDGCGVDLTVAKRYHRRHRVCESHAKATMVSVNSIDMRFCQQCSSSACHLIHQNFSAFPCNYNISRDQKLGAGFTEYMSLMDPKEVVGNDWLVIINAAESPTRHTSRGLA</sequence>
<evidence type="ECO:0000256" key="1">
    <source>
        <dbReference type="ARBA" id="ARBA00022723"/>
    </source>
</evidence>
<reference evidence="7" key="1">
    <citation type="submission" date="2022-12" db="EMBL/GenBank/DDBJ databases">
        <title>Draft genome assemblies for two species of Escallonia (Escalloniales).</title>
        <authorList>
            <person name="Chanderbali A."/>
            <person name="Dervinis C."/>
            <person name="Anghel I."/>
            <person name="Soltis D."/>
            <person name="Soltis P."/>
            <person name="Zapata F."/>
        </authorList>
    </citation>
    <scope>NUCLEOTIDE SEQUENCE</scope>
    <source>
        <strain evidence="7">UCBG92.1500</strain>
        <tissue evidence="7">Leaf</tissue>
    </source>
</reference>
<feature type="compositionally biased region" description="Basic and acidic residues" evidence="5">
    <location>
        <begin position="46"/>
        <end position="58"/>
    </location>
</feature>
<dbReference type="Gene3D" id="4.10.1100.10">
    <property type="entry name" value="Transcription factor, SBP-box domain"/>
    <property type="match status" value="1"/>
</dbReference>
<proteinExistence type="predicted"/>
<dbReference type="InterPro" id="IPR044817">
    <property type="entry name" value="SBP-like"/>
</dbReference>
<evidence type="ECO:0000256" key="5">
    <source>
        <dbReference type="SAM" id="MobiDB-lite"/>
    </source>
</evidence>
<evidence type="ECO:0000256" key="3">
    <source>
        <dbReference type="ARBA" id="ARBA00022833"/>
    </source>
</evidence>
<dbReference type="AlphaFoldDB" id="A0AA88QLF8"/>
<dbReference type="PANTHER" id="PTHR31251">
    <property type="entry name" value="SQUAMOSA PROMOTER-BINDING-LIKE PROTEIN 4"/>
    <property type="match status" value="1"/>
</dbReference>
<evidence type="ECO:0000256" key="2">
    <source>
        <dbReference type="ARBA" id="ARBA00022771"/>
    </source>
</evidence>
<dbReference type="Proteomes" id="UP001187471">
    <property type="component" value="Unassembled WGS sequence"/>
</dbReference>
<name>A0AA88QLF8_9ASTE</name>
<gene>
    <name evidence="7" type="ORF">RJ640_027820</name>
</gene>
<evidence type="ECO:0000259" key="6">
    <source>
        <dbReference type="PROSITE" id="PS51141"/>
    </source>
</evidence>
<keyword evidence="1" id="KW-0479">Metal-binding</keyword>